<dbReference type="PANTHER" id="PTHR23320">
    <property type="entry name" value="MEMBRANE-SPANNING 4-DOMAINS SUBFAMILY A MS4A -RELATED"/>
    <property type="match status" value="1"/>
</dbReference>
<keyword evidence="4 7" id="KW-1133">Transmembrane helix</keyword>
<dbReference type="EMBL" id="JAAGNN010000020">
    <property type="protein sequence ID" value="KAF4076089.1"/>
    <property type="molecule type" value="Genomic_DNA"/>
</dbReference>
<dbReference type="PANTHER" id="PTHR23320:SF125">
    <property type="entry name" value="TRANSMEMBRANE PROTEIN 176L.1-RELATED"/>
    <property type="match status" value="1"/>
</dbReference>
<comment type="subcellular location">
    <subcellularLocation>
        <location evidence="1">Membrane</location>
        <topology evidence="1">Multi-pass membrane protein</topology>
    </subcellularLocation>
</comment>
<protein>
    <submittedName>
        <fullName evidence="8">Uncharacterized protein</fullName>
    </submittedName>
</protein>
<feature type="transmembrane region" description="Helical" evidence="7">
    <location>
        <begin position="79"/>
        <end position="108"/>
    </location>
</feature>
<dbReference type="InterPro" id="IPR030417">
    <property type="entry name" value="MS4A"/>
</dbReference>
<dbReference type="GO" id="GO:0016020">
    <property type="term" value="C:membrane"/>
    <property type="evidence" value="ECO:0007669"/>
    <property type="project" value="UniProtKB-SubCell"/>
</dbReference>
<dbReference type="InterPro" id="IPR007237">
    <property type="entry name" value="CD20-like"/>
</dbReference>
<dbReference type="Pfam" id="PF04103">
    <property type="entry name" value="CD20"/>
    <property type="match status" value="1"/>
</dbReference>
<name>A0A7J6A2E5_AMEME</name>
<evidence type="ECO:0000256" key="6">
    <source>
        <dbReference type="SAM" id="MobiDB-lite"/>
    </source>
</evidence>
<sequence>MDSSNKPELHSVETQHQEVEKKKSFGMSLMMSRAEGVTVYTVHSNPKSKWPLICQILGTMCYSPVCSVSPRLKQQIGCALTALATIQIMVGITNLGFGTLSIAVYGMSYLGGDPFWLGGMFIAAGIMCILAEKFPSPCLVVLTVVMNIVSGALAITAIVLYSVDLAQRWYFQECDLPKRQQDDLYQWTTASPSKKAQMDELFEIRLENYRGCEQSTHLLKTICRGLDIMMIVLAVLQLCVTISWCVLNIKALCRKKADGQDMEDPELRKPLMEQETPNPVC</sequence>
<evidence type="ECO:0000256" key="2">
    <source>
        <dbReference type="ARBA" id="ARBA00009565"/>
    </source>
</evidence>
<comment type="caution">
    <text evidence="8">The sequence shown here is derived from an EMBL/GenBank/DDBJ whole genome shotgun (WGS) entry which is preliminary data.</text>
</comment>
<gene>
    <name evidence="8" type="ORF">AMELA_G00226620</name>
</gene>
<comment type="similarity">
    <text evidence="2">Belongs to the MS4A family.</text>
</comment>
<evidence type="ECO:0000256" key="4">
    <source>
        <dbReference type="ARBA" id="ARBA00022989"/>
    </source>
</evidence>
<dbReference type="AlphaFoldDB" id="A0A7J6A2E5"/>
<evidence type="ECO:0000313" key="8">
    <source>
        <dbReference type="EMBL" id="KAF4076089.1"/>
    </source>
</evidence>
<feature type="compositionally biased region" description="Basic and acidic residues" evidence="6">
    <location>
        <begin position="262"/>
        <end position="272"/>
    </location>
</feature>
<evidence type="ECO:0000313" key="9">
    <source>
        <dbReference type="Proteomes" id="UP000593565"/>
    </source>
</evidence>
<keyword evidence="5 7" id="KW-0472">Membrane</keyword>
<accession>A0A7J6A2E5</accession>
<evidence type="ECO:0000256" key="5">
    <source>
        <dbReference type="ARBA" id="ARBA00023136"/>
    </source>
</evidence>
<keyword evidence="3 7" id="KW-0812">Transmembrane</keyword>
<dbReference type="Proteomes" id="UP000593565">
    <property type="component" value="Unassembled WGS sequence"/>
</dbReference>
<reference evidence="8 9" key="1">
    <citation type="submission" date="2020-02" db="EMBL/GenBank/DDBJ databases">
        <title>A chromosome-scale genome assembly of the black bullhead catfish (Ameiurus melas).</title>
        <authorList>
            <person name="Wen M."/>
            <person name="Zham M."/>
            <person name="Cabau C."/>
            <person name="Klopp C."/>
            <person name="Donnadieu C."/>
            <person name="Roques C."/>
            <person name="Bouchez O."/>
            <person name="Lampietro C."/>
            <person name="Jouanno E."/>
            <person name="Herpin A."/>
            <person name="Louis A."/>
            <person name="Berthelot C."/>
            <person name="Parey E."/>
            <person name="Roest-Crollius H."/>
            <person name="Braasch I."/>
            <person name="Postlethwait J."/>
            <person name="Robinson-Rechavi M."/>
            <person name="Echchiki A."/>
            <person name="Begum T."/>
            <person name="Montfort J."/>
            <person name="Schartl M."/>
            <person name="Bobe J."/>
            <person name="Guiguen Y."/>
        </authorList>
    </citation>
    <scope>NUCLEOTIDE SEQUENCE [LARGE SCALE GENOMIC DNA]</scope>
    <source>
        <strain evidence="8">M_S1</strain>
        <tissue evidence="8">Blood</tissue>
    </source>
</reference>
<proteinExistence type="inferred from homology"/>
<feature type="region of interest" description="Disordered" evidence="6">
    <location>
        <begin position="262"/>
        <end position="281"/>
    </location>
</feature>
<feature type="transmembrane region" description="Helical" evidence="7">
    <location>
        <begin position="138"/>
        <end position="161"/>
    </location>
</feature>
<evidence type="ECO:0000256" key="1">
    <source>
        <dbReference type="ARBA" id="ARBA00004141"/>
    </source>
</evidence>
<organism evidence="8 9">
    <name type="scientific">Ameiurus melas</name>
    <name type="common">Black bullhead</name>
    <name type="synonym">Silurus melas</name>
    <dbReference type="NCBI Taxonomy" id="219545"/>
    <lineage>
        <taxon>Eukaryota</taxon>
        <taxon>Metazoa</taxon>
        <taxon>Chordata</taxon>
        <taxon>Craniata</taxon>
        <taxon>Vertebrata</taxon>
        <taxon>Euteleostomi</taxon>
        <taxon>Actinopterygii</taxon>
        <taxon>Neopterygii</taxon>
        <taxon>Teleostei</taxon>
        <taxon>Ostariophysi</taxon>
        <taxon>Siluriformes</taxon>
        <taxon>Ictaluridae</taxon>
        <taxon>Ameiurus</taxon>
    </lineage>
</organism>
<feature type="region of interest" description="Disordered" evidence="6">
    <location>
        <begin position="1"/>
        <end position="21"/>
    </location>
</feature>
<evidence type="ECO:0000256" key="7">
    <source>
        <dbReference type="SAM" id="Phobius"/>
    </source>
</evidence>
<feature type="transmembrane region" description="Helical" evidence="7">
    <location>
        <begin position="228"/>
        <end position="247"/>
    </location>
</feature>
<feature type="transmembrane region" description="Helical" evidence="7">
    <location>
        <begin position="114"/>
        <end position="131"/>
    </location>
</feature>
<keyword evidence="9" id="KW-1185">Reference proteome</keyword>
<evidence type="ECO:0000256" key="3">
    <source>
        <dbReference type="ARBA" id="ARBA00022692"/>
    </source>
</evidence>